<dbReference type="SUPFAM" id="SSF55031">
    <property type="entry name" value="Bacterial exopeptidase dimerisation domain"/>
    <property type="match status" value="1"/>
</dbReference>
<dbReference type="PANTHER" id="PTHR11014:SF169">
    <property type="entry name" value="CLAN MH, FAMILY M20, PEPTIDASE T-LIKE METALLOPEPTIDASE"/>
    <property type="match status" value="1"/>
</dbReference>
<dbReference type="PANTHER" id="PTHR11014">
    <property type="entry name" value="PEPTIDASE M20 FAMILY MEMBER"/>
    <property type="match status" value="1"/>
</dbReference>
<feature type="binding site" evidence="2">
    <location>
        <position position="98"/>
    </location>
    <ligand>
        <name>Mn(2+)</name>
        <dbReference type="ChEBI" id="CHEBI:29035"/>
        <label>2</label>
    </ligand>
</feature>
<dbReference type="Pfam" id="PF01546">
    <property type="entry name" value="Peptidase_M20"/>
    <property type="match status" value="1"/>
</dbReference>
<feature type="binding site" evidence="2">
    <location>
        <position position="157"/>
    </location>
    <ligand>
        <name>Mn(2+)</name>
        <dbReference type="ChEBI" id="CHEBI:29035"/>
        <label>2</label>
    </ligand>
</feature>
<dbReference type="AlphaFoldDB" id="A0A533IFA5"/>
<dbReference type="GO" id="GO:0016787">
    <property type="term" value="F:hydrolase activity"/>
    <property type="evidence" value="ECO:0007669"/>
    <property type="project" value="UniProtKB-KW"/>
</dbReference>
<dbReference type="PIRSF" id="PIRSF005962">
    <property type="entry name" value="Pept_M20D_amidohydro"/>
    <property type="match status" value="1"/>
</dbReference>
<sequence>MLTNADITELTALRREIHHAPELSGQEHGTAQRLAGIMRDLGADEVLTGIGGTGVLAAFQGQEAGPSVMFRAELDALPILEAEGAAYRSGLDGISHLCGHDGHMAGVTGLGRLLARVPPRRGTVWLLFQPAEENGAGAAAMLADPRLPAFDYGFAIHNFPGLAQGRAMLGTGAVNCASVGMRARLVGATSHASEPEKARTPSLALAVIIPALLALVNGTQTDPDFRLVTITHLTMGEPAFGITPAAAEIWVTLRSQRDEAMADLRNAAMQIVREAAALHDLDAEFEWEDEFAASINHPEAAAIMGRAAEAVGIDITAEGLPMRASEDFGRFASRARTAMILLGAGENHAPLHAEDYDFPDDLIAPSVRLFERIVRDLTD</sequence>
<dbReference type="GO" id="GO:0046872">
    <property type="term" value="F:metal ion binding"/>
    <property type="evidence" value="ECO:0007669"/>
    <property type="project" value="UniProtKB-KW"/>
</dbReference>
<name>A0A533IFA5_PARDE</name>
<reference evidence="3 4" key="1">
    <citation type="journal article" date="2017" name="Nat. Commun.">
        <title>In situ click chemistry generation of cyclooxygenase-2 inhibitors.</title>
        <authorList>
            <person name="Bhardwaj A."/>
            <person name="Kaur J."/>
            <person name="Wuest M."/>
            <person name="Wuest F."/>
        </authorList>
    </citation>
    <scope>NUCLEOTIDE SEQUENCE [LARGE SCALE GENOMIC DNA]</scope>
    <source>
        <strain evidence="3">S2_012_000_R3_94</strain>
    </source>
</reference>
<dbReference type="Gene3D" id="3.40.630.10">
    <property type="entry name" value="Zn peptidases"/>
    <property type="match status" value="1"/>
</dbReference>
<dbReference type="NCBIfam" id="TIGR01891">
    <property type="entry name" value="amidohydrolases"/>
    <property type="match status" value="1"/>
</dbReference>
<protein>
    <submittedName>
        <fullName evidence="3">Amidohydrolase</fullName>
    </submittedName>
</protein>
<accession>A0A533IFA5</accession>
<dbReference type="SUPFAM" id="SSF53187">
    <property type="entry name" value="Zn-dependent exopeptidases"/>
    <property type="match status" value="1"/>
</dbReference>
<dbReference type="Proteomes" id="UP000315344">
    <property type="component" value="Unassembled WGS sequence"/>
</dbReference>
<evidence type="ECO:0000313" key="3">
    <source>
        <dbReference type="EMBL" id="TKW68258.1"/>
    </source>
</evidence>
<comment type="caution">
    <text evidence="3">The sequence shown here is derived from an EMBL/GenBank/DDBJ whole genome shotgun (WGS) entry which is preliminary data.</text>
</comment>
<keyword evidence="1 3" id="KW-0378">Hydrolase</keyword>
<feature type="binding site" evidence="2">
    <location>
        <position position="352"/>
    </location>
    <ligand>
        <name>Mn(2+)</name>
        <dbReference type="ChEBI" id="CHEBI:29035"/>
        <label>2</label>
    </ligand>
</feature>
<dbReference type="Gene3D" id="3.30.70.360">
    <property type="match status" value="1"/>
</dbReference>
<evidence type="ECO:0000256" key="2">
    <source>
        <dbReference type="PIRSR" id="PIRSR005962-1"/>
    </source>
</evidence>
<keyword evidence="2" id="KW-0479">Metal-binding</keyword>
<dbReference type="EMBL" id="VAFL01000002">
    <property type="protein sequence ID" value="TKW68258.1"/>
    <property type="molecule type" value="Genomic_DNA"/>
</dbReference>
<proteinExistence type="predicted"/>
<gene>
    <name evidence="3" type="ORF">DI616_03930</name>
</gene>
<organism evidence="3 4">
    <name type="scientific">Paracoccus denitrificans</name>
    <dbReference type="NCBI Taxonomy" id="266"/>
    <lineage>
        <taxon>Bacteria</taxon>
        <taxon>Pseudomonadati</taxon>
        <taxon>Pseudomonadota</taxon>
        <taxon>Alphaproteobacteria</taxon>
        <taxon>Rhodobacterales</taxon>
        <taxon>Paracoccaceae</taxon>
        <taxon>Paracoccus</taxon>
    </lineage>
</organism>
<dbReference type="InterPro" id="IPR036264">
    <property type="entry name" value="Bact_exopeptidase_dim_dom"/>
</dbReference>
<comment type="cofactor">
    <cofactor evidence="2">
        <name>Mn(2+)</name>
        <dbReference type="ChEBI" id="CHEBI:29035"/>
    </cofactor>
    <text evidence="2">The Mn(2+) ion enhances activity.</text>
</comment>
<feature type="binding site" evidence="2">
    <location>
        <position position="100"/>
    </location>
    <ligand>
        <name>Mn(2+)</name>
        <dbReference type="ChEBI" id="CHEBI:29035"/>
        <label>2</label>
    </ligand>
</feature>
<evidence type="ECO:0000313" key="4">
    <source>
        <dbReference type="Proteomes" id="UP000315344"/>
    </source>
</evidence>
<keyword evidence="2" id="KW-0464">Manganese</keyword>
<feature type="binding site" evidence="2">
    <location>
        <position position="133"/>
    </location>
    <ligand>
        <name>Mn(2+)</name>
        <dbReference type="ChEBI" id="CHEBI:29035"/>
        <label>2</label>
    </ligand>
</feature>
<dbReference type="InterPro" id="IPR017439">
    <property type="entry name" value="Amidohydrolase"/>
</dbReference>
<evidence type="ECO:0000256" key="1">
    <source>
        <dbReference type="ARBA" id="ARBA00022801"/>
    </source>
</evidence>
<dbReference type="InterPro" id="IPR002933">
    <property type="entry name" value="Peptidase_M20"/>
</dbReference>